<comment type="caution">
    <text evidence="2">The sequence shown here is derived from an EMBL/GenBank/DDBJ whole genome shotgun (WGS) entry which is preliminary data.</text>
</comment>
<feature type="compositionally biased region" description="Pro residues" evidence="1">
    <location>
        <begin position="213"/>
        <end position="225"/>
    </location>
</feature>
<proteinExistence type="predicted"/>
<reference evidence="2 3" key="1">
    <citation type="journal article" date="2019" name="Int. J. Syst. Evol. Microbiol.">
        <title>The Global Catalogue of Microorganisms (GCM) 10K type strain sequencing project: providing services to taxonomists for standard genome sequencing and annotation.</title>
        <authorList>
            <consortium name="The Broad Institute Genomics Platform"/>
            <consortium name="The Broad Institute Genome Sequencing Center for Infectious Disease"/>
            <person name="Wu L."/>
            <person name="Ma J."/>
        </authorList>
    </citation>
    <scope>NUCLEOTIDE SEQUENCE [LARGE SCALE GENOMIC DNA]</scope>
    <source>
        <strain evidence="2 3">JCM 6307</strain>
    </source>
</reference>
<dbReference type="Proteomes" id="UP001501358">
    <property type="component" value="Unassembled WGS sequence"/>
</dbReference>
<feature type="region of interest" description="Disordered" evidence="1">
    <location>
        <begin position="163"/>
        <end position="248"/>
    </location>
</feature>
<dbReference type="RefSeq" id="WP_344382966.1">
    <property type="nucleotide sequence ID" value="NZ_BAAATA010000009.1"/>
</dbReference>
<evidence type="ECO:0000313" key="2">
    <source>
        <dbReference type="EMBL" id="GAA2484978.1"/>
    </source>
</evidence>
<accession>A0ABN3LIY5</accession>
<sequence length="364" mass="39512">MARGHGRILSGIWEDEDFLALGEREQRLYLFLISQPNLNHAGLLPLTLRRWARKAHGLTAADLEKYLQTLSETRFVVLDDDTEELLIRSFVRNDGVWRMPRVMGAMVSGAMEISSKHLRRALLAEMDRIPLHELSDEPTKGRGGEGPSVRRQVADHIQDLRKAFGDLDPTPTGGGSGTPSATPSGTPSDTPAEGGPKASTRGHAGTQTRMSPSPSPAPNPSPTPTPSAGVREDEGHTAPVAHEKGTTDQMLDAWWQKYGRRTAQGRKSIRSTIAEALGNGVDPKELWQALTRLGELSKPVTGNTLQFAFAELRTALPVAAGAENVLPFAAGRRTATSDLRVQQALEAGRRLQALADAQRNQEQP</sequence>
<protein>
    <submittedName>
        <fullName evidence="2">Uncharacterized protein</fullName>
    </submittedName>
</protein>
<name>A0ABN3LIY5_9ACTN</name>
<gene>
    <name evidence="2" type="ORF">GCM10010406_21540</name>
</gene>
<keyword evidence="3" id="KW-1185">Reference proteome</keyword>
<feature type="compositionally biased region" description="Basic and acidic residues" evidence="1">
    <location>
        <begin position="230"/>
        <end position="246"/>
    </location>
</feature>
<feature type="compositionally biased region" description="Low complexity" evidence="1">
    <location>
        <begin position="178"/>
        <end position="191"/>
    </location>
</feature>
<evidence type="ECO:0000313" key="3">
    <source>
        <dbReference type="Proteomes" id="UP001501358"/>
    </source>
</evidence>
<dbReference type="EMBL" id="BAAATA010000009">
    <property type="protein sequence ID" value="GAA2484978.1"/>
    <property type="molecule type" value="Genomic_DNA"/>
</dbReference>
<organism evidence="2 3">
    <name type="scientific">Streptomyces thermolineatus</name>
    <dbReference type="NCBI Taxonomy" id="44033"/>
    <lineage>
        <taxon>Bacteria</taxon>
        <taxon>Bacillati</taxon>
        <taxon>Actinomycetota</taxon>
        <taxon>Actinomycetes</taxon>
        <taxon>Kitasatosporales</taxon>
        <taxon>Streptomycetaceae</taxon>
        <taxon>Streptomyces</taxon>
    </lineage>
</organism>
<evidence type="ECO:0000256" key="1">
    <source>
        <dbReference type="SAM" id="MobiDB-lite"/>
    </source>
</evidence>